<feature type="compositionally biased region" description="Basic and acidic residues" evidence="7">
    <location>
        <begin position="539"/>
        <end position="558"/>
    </location>
</feature>
<name>A0AAV6VDJ1_9ARAC</name>
<dbReference type="GO" id="GO:0030833">
    <property type="term" value="P:regulation of actin filament polymerization"/>
    <property type="evidence" value="ECO:0007669"/>
    <property type="project" value="UniProtKB-ARBA"/>
</dbReference>
<dbReference type="SUPFAM" id="SSF74853">
    <property type="entry name" value="Lamin A/C globular tail domain"/>
    <property type="match status" value="1"/>
</dbReference>
<protein>
    <recommendedName>
        <fullName evidence="12">Lamin Dm0</fullName>
    </recommendedName>
</protein>
<feature type="compositionally biased region" description="Polar residues" evidence="7">
    <location>
        <begin position="1"/>
        <end position="12"/>
    </location>
</feature>
<evidence type="ECO:0000256" key="7">
    <source>
        <dbReference type="SAM" id="MobiDB-lite"/>
    </source>
</evidence>
<sequence length="558" mass="63549">MSRRTLNISQEARSPSPQVSSSRRRSNLSPTRITRIQEKFELQNLNDRLAAYIDTVRNLENENNRLSTIIKTTQESTTKEVTNVKNCYEKELSEVRKVLDATAKEKAKLQLSADKYKNEADDLRIKLMKKEKDFTNSEKQVKTLDILNQDLQKKVSYLNGDNRKLENQLRDAVNDNNNFTKQLASLRKDLDDQTLACVDLQNRLQSAKEDLAFKESCYQRELSDTKKIKETEITELNTQIAQSYEQKLSDSLKELREQYESELRANKDEVESLYESKIADLQRKLDRSVDSSTLVRDELRSLKSRVDSLSSKNSNLESTNTSLLNRVKDLEKMLEQEREWHSEALKAKELDLQNLRNEMDQQLSEYRELLDIKVALDLEIAAYRKLLEGEEIRLNISPSSSRASSPQPSRSTPVRSIKRRRILTESERTSTGIQTSAKATGDVEISEHDLAGKFVKVHNKGKQEVSLGGWQLVQKGDSAEVTYKFPRSTAIKPNATVTVWSSDSGVAASSPQTLAMKNQSWCASSSLTTTLRNSNGEETASRETVKISESSEVHHMEA</sequence>
<feature type="region of interest" description="Disordered" evidence="7">
    <location>
        <begin position="397"/>
        <end position="419"/>
    </location>
</feature>
<evidence type="ECO:0000313" key="11">
    <source>
        <dbReference type="Proteomes" id="UP000827092"/>
    </source>
</evidence>
<evidence type="ECO:0008006" key="12">
    <source>
        <dbReference type="Google" id="ProtNLM"/>
    </source>
</evidence>
<keyword evidence="2 6" id="KW-0175">Coiled coil</keyword>
<dbReference type="PANTHER" id="PTHR45721">
    <property type="entry name" value="LAMIN DM0-RELATED"/>
    <property type="match status" value="1"/>
</dbReference>
<evidence type="ECO:0000256" key="3">
    <source>
        <dbReference type="ARBA" id="ARBA00023242"/>
    </source>
</evidence>
<feature type="coiled-coil region" evidence="6">
    <location>
        <begin position="42"/>
        <end position="210"/>
    </location>
</feature>
<dbReference type="Proteomes" id="UP000827092">
    <property type="component" value="Unassembled WGS sequence"/>
</dbReference>
<dbReference type="SMART" id="SM01391">
    <property type="entry name" value="Filament"/>
    <property type="match status" value="1"/>
</dbReference>
<comment type="caution">
    <text evidence="10">The sequence shown here is derived from an EMBL/GenBank/DDBJ whole genome shotgun (WGS) entry which is preliminary data.</text>
</comment>
<dbReference type="Gene3D" id="1.20.5.1160">
    <property type="entry name" value="Vasodilator-stimulated phosphoprotein"/>
    <property type="match status" value="2"/>
</dbReference>
<dbReference type="AlphaFoldDB" id="A0AAV6VDJ1"/>
<dbReference type="PROSITE" id="PS00226">
    <property type="entry name" value="IF_ROD_1"/>
    <property type="match status" value="1"/>
</dbReference>
<evidence type="ECO:0000256" key="6">
    <source>
        <dbReference type="SAM" id="Coils"/>
    </source>
</evidence>
<evidence type="ECO:0000313" key="10">
    <source>
        <dbReference type="EMBL" id="KAG8194123.1"/>
    </source>
</evidence>
<comment type="subcellular location">
    <subcellularLocation>
        <location evidence="4">Nucleus lamina</location>
    </subcellularLocation>
</comment>
<evidence type="ECO:0000256" key="4">
    <source>
        <dbReference type="ARBA" id="ARBA00024186"/>
    </source>
</evidence>
<evidence type="ECO:0000256" key="5">
    <source>
        <dbReference type="RuleBase" id="RU000685"/>
    </source>
</evidence>
<keyword evidence="11" id="KW-1185">Reference proteome</keyword>
<reference evidence="10 11" key="1">
    <citation type="journal article" date="2022" name="Nat. Ecol. Evol.">
        <title>A masculinizing supergene underlies an exaggerated male reproductive morph in a spider.</title>
        <authorList>
            <person name="Hendrickx F."/>
            <person name="De Corte Z."/>
            <person name="Sonet G."/>
            <person name="Van Belleghem S.M."/>
            <person name="Kostlbacher S."/>
            <person name="Vangestel C."/>
        </authorList>
    </citation>
    <scope>NUCLEOTIDE SEQUENCE [LARGE SCALE GENOMIC DNA]</scope>
    <source>
        <strain evidence="10">W744_W776</strain>
    </source>
</reference>
<dbReference type="GO" id="GO:0051664">
    <property type="term" value="P:nuclear pore localization"/>
    <property type="evidence" value="ECO:0007669"/>
    <property type="project" value="TreeGrafter"/>
</dbReference>
<dbReference type="PANTHER" id="PTHR45721:SF11">
    <property type="entry name" value="LAMIN DM0-RELATED"/>
    <property type="match status" value="1"/>
</dbReference>
<feature type="region of interest" description="Disordered" evidence="7">
    <location>
        <begin position="529"/>
        <end position="558"/>
    </location>
</feature>
<dbReference type="EMBL" id="JAFNEN010000109">
    <property type="protein sequence ID" value="KAG8194123.1"/>
    <property type="molecule type" value="Genomic_DNA"/>
</dbReference>
<dbReference type="InterPro" id="IPR018039">
    <property type="entry name" value="IF_conserved"/>
</dbReference>
<dbReference type="Gene3D" id="2.60.40.1260">
    <property type="entry name" value="Lamin Tail domain"/>
    <property type="match status" value="1"/>
</dbReference>
<dbReference type="Pfam" id="PF00932">
    <property type="entry name" value="LTD"/>
    <property type="match status" value="1"/>
</dbReference>
<dbReference type="Pfam" id="PF00038">
    <property type="entry name" value="Filament"/>
    <property type="match status" value="1"/>
</dbReference>
<comment type="similarity">
    <text evidence="5">Belongs to the intermediate filament family.</text>
</comment>
<dbReference type="GO" id="GO:0005200">
    <property type="term" value="F:structural constituent of cytoskeleton"/>
    <property type="evidence" value="ECO:0007669"/>
    <property type="project" value="UniProtKB-ARBA"/>
</dbReference>
<proteinExistence type="inferred from homology"/>
<evidence type="ECO:0000259" key="9">
    <source>
        <dbReference type="PROSITE" id="PS51842"/>
    </source>
</evidence>
<dbReference type="Gene3D" id="1.20.5.170">
    <property type="match status" value="1"/>
</dbReference>
<evidence type="ECO:0000256" key="2">
    <source>
        <dbReference type="ARBA" id="ARBA00023054"/>
    </source>
</evidence>
<feature type="coiled-coil region" evidence="6">
    <location>
        <begin position="245"/>
        <end position="372"/>
    </location>
</feature>
<dbReference type="GO" id="GO:0007112">
    <property type="term" value="P:male meiosis cytokinesis"/>
    <property type="evidence" value="ECO:0007669"/>
    <property type="project" value="UniProtKB-ARBA"/>
</dbReference>
<dbReference type="InterPro" id="IPR036415">
    <property type="entry name" value="Lamin_tail_dom_sf"/>
</dbReference>
<feature type="domain" description="IF rod" evidence="9">
    <location>
        <begin position="38"/>
        <end position="394"/>
    </location>
</feature>
<dbReference type="SUPFAM" id="SSF64593">
    <property type="entry name" value="Intermediate filament protein, coiled coil region"/>
    <property type="match status" value="2"/>
</dbReference>
<dbReference type="GO" id="GO:0005638">
    <property type="term" value="C:lamin filament"/>
    <property type="evidence" value="ECO:0007669"/>
    <property type="project" value="UniProtKB-ARBA"/>
</dbReference>
<accession>A0AAV6VDJ1</accession>
<dbReference type="GO" id="GO:0090435">
    <property type="term" value="P:protein localization to nuclear envelope"/>
    <property type="evidence" value="ECO:0007669"/>
    <property type="project" value="TreeGrafter"/>
</dbReference>
<dbReference type="InterPro" id="IPR001322">
    <property type="entry name" value="Lamin_tail_dom"/>
</dbReference>
<dbReference type="FunFam" id="1.20.5.170:FF:000058">
    <property type="entry name" value="Intermediate filament protein B"/>
    <property type="match status" value="1"/>
</dbReference>
<feature type="domain" description="LTD" evidence="8">
    <location>
        <begin position="429"/>
        <end position="546"/>
    </location>
</feature>
<dbReference type="InterPro" id="IPR039008">
    <property type="entry name" value="IF_rod_dom"/>
</dbReference>
<evidence type="ECO:0000256" key="1">
    <source>
        <dbReference type="ARBA" id="ARBA00022754"/>
    </source>
</evidence>
<dbReference type="GO" id="GO:0006998">
    <property type="term" value="P:nuclear envelope organization"/>
    <property type="evidence" value="ECO:0007669"/>
    <property type="project" value="TreeGrafter"/>
</dbReference>
<keyword evidence="1 5" id="KW-0403">Intermediate filament</keyword>
<keyword evidence="3" id="KW-0539">Nucleus</keyword>
<evidence type="ECO:0000259" key="8">
    <source>
        <dbReference type="PROSITE" id="PS51841"/>
    </source>
</evidence>
<feature type="region of interest" description="Disordered" evidence="7">
    <location>
        <begin position="1"/>
        <end position="29"/>
    </location>
</feature>
<dbReference type="Gene3D" id="1.20.5.500">
    <property type="entry name" value="Single helix bin"/>
    <property type="match status" value="1"/>
</dbReference>
<dbReference type="PROSITE" id="PS51842">
    <property type="entry name" value="IF_ROD_2"/>
    <property type="match status" value="1"/>
</dbReference>
<feature type="compositionally biased region" description="Low complexity" evidence="7">
    <location>
        <begin position="397"/>
        <end position="413"/>
    </location>
</feature>
<gene>
    <name evidence="10" type="ORF">JTE90_003060</name>
</gene>
<dbReference type="GO" id="GO:0031507">
    <property type="term" value="P:heterochromatin formation"/>
    <property type="evidence" value="ECO:0007669"/>
    <property type="project" value="UniProtKB-ARBA"/>
</dbReference>
<dbReference type="PROSITE" id="PS51841">
    <property type="entry name" value="LTD"/>
    <property type="match status" value="1"/>
</dbReference>
<dbReference type="GO" id="GO:0007097">
    <property type="term" value="P:nuclear migration"/>
    <property type="evidence" value="ECO:0007669"/>
    <property type="project" value="TreeGrafter"/>
</dbReference>
<organism evidence="10 11">
    <name type="scientific">Oedothorax gibbosus</name>
    <dbReference type="NCBI Taxonomy" id="931172"/>
    <lineage>
        <taxon>Eukaryota</taxon>
        <taxon>Metazoa</taxon>
        <taxon>Ecdysozoa</taxon>
        <taxon>Arthropoda</taxon>
        <taxon>Chelicerata</taxon>
        <taxon>Arachnida</taxon>
        <taxon>Araneae</taxon>
        <taxon>Araneomorphae</taxon>
        <taxon>Entelegynae</taxon>
        <taxon>Araneoidea</taxon>
        <taxon>Linyphiidae</taxon>
        <taxon>Erigoninae</taxon>
        <taxon>Oedothorax</taxon>
    </lineage>
</organism>